<dbReference type="SUPFAM" id="SSF53955">
    <property type="entry name" value="Lysozyme-like"/>
    <property type="match status" value="1"/>
</dbReference>
<dbReference type="AlphaFoldDB" id="A0A679J3X3"/>
<name>A0A679J3X3_VARPD</name>
<sequence>MIISPPFLSLAEIPVYDDTCIRNVMPGGIVGSGAYPVSQAMAWHGGIHIHAPTNTEPVRAIADGVVIFRRDGAVAGKAGSGIARYDNEDHSTGCVVIRHTTEIGAQGTTPVTVVYYSITQHLRHDAGLPAVGSPIHRKDRLGLAGFIHGQGDRIHLEIVAGDADVRNLVGRSTGNLDLSRDGRSDAVFGNLHVLVPARSPYYSVQPVGVPPAPAGYSGADDLIIEIQYAGDAIVTTCLLDGKEVGRVVEANAEYNLYLEAGVRHQRAPTGSSPSGWIELLRFGRNLGVDPLPPYAPHWRKAILPGQPGGVWIDLNSSVSLKFSDADFPHWRGWKLIDDDIGDDDSRCDSRLIDKILAPPPQANAPASATAEPMPKVRAVERMRNLCDPVVQENLAKTICKFPTEWARSEVRTRWLWTRKTGNPYMPYPLEDETDFTEMTDFAQKLCFWEELPDEDKARLTIKHWHFHPREFIRQFRKCAWLSEKEFKQLLPQNAMRLDRKRGLLWEPIRLNGARNTIIANHRHPLNVAMRKWGIDNPLRRATFFGNSVQETQWWALLGEAAGSTLWYAPWYGRGFLQLTNPGNYIDYWRYRGRSVPEPLRAALVSAYQAVAGTSVAARSNAGLQDACFTALTQEMLGWRSNVEAGSAPGSQTAEDNLAPSDSAGYYWAKNNMSREADAAHVLTRVPIQTDQGAKAYYRSPTFWRASAAINLPGAMNRTNYTGINGFDARCIAYGYALAVLTEAKFEDSTGHVALEFPDTNVPRR</sequence>
<protein>
    <submittedName>
        <fullName evidence="1">Uncharacterized protein</fullName>
    </submittedName>
</protein>
<dbReference type="RefSeq" id="WP_339088947.1">
    <property type="nucleotide sequence ID" value="NZ_LR743507.1"/>
</dbReference>
<evidence type="ECO:0000313" key="1">
    <source>
        <dbReference type="EMBL" id="CAA2101433.1"/>
    </source>
</evidence>
<proteinExistence type="predicted"/>
<dbReference type="CDD" id="cd12797">
    <property type="entry name" value="M23_peptidase"/>
    <property type="match status" value="1"/>
</dbReference>
<dbReference type="Gene3D" id="2.70.70.10">
    <property type="entry name" value="Glucose Permease (Domain IIA)"/>
    <property type="match status" value="1"/>
</dbReference>
<dbReference type="InterPro" id="IPR011055">
    <property type="entry name" value="Dup_hybrid_motif"/>
</dbReference>
<organism evidence="1">
    <name type="scientific">Variovorax paradoxus</name>
    <dbReference type="NCBI Taxonomy" id="34073"/>
    <lineage>
        <taxon>Bacteria</taxon>
        <taxon>Pseudomonadati</taxon>
        <taxon>Pseudomonadota</taxon>
        <taxon>Betaproteobacteria</taxon>
        <taxon>Burkholderiales</taxon>
        <taxon>Comamonadaceae</taxon>
        <taxon>Variovorax</taxon>
    </lineage>
</organism>
<gene>
    <name evidence="1" type="ORF">VVAX_01247</name>
</gene>
<dbReference type="EMBL" id="LR743507">
    <property type="protein sequence ID" value="CAA2101433.1"/>
    <property type="molecule type" value="Genomic_DNA"/>
</dbReference>
<accession>A0A679J3X3</accession>
<reference evidence="1" key="1">
    <citation type="submission" date="2019-12" db="EMBL/GenBank/DDBJ databases">
        <authorList>
            <person name="Cremers G."/>
        </authorList>
    </citation>
    <scope>NUCLEOTIDE SEQUENCE</scope>
    <source>
        <strain evidence="1">Vvax</strain>
    </source>
</reference>
<dbReference type="InterPro" id="IPR023346">
    <property type="entry name" value="Lysozyme-like_dom_sf"/>
</dbReference>